<protein>
    <submittedName>
        <fullName evidence="2">Uncharacterized protein</fullName>
    </submittedName>
</protein>
<sequence length="111" mass="13117">MNLHLTVIFSFISVTSSLLLFEKVDEVLVEVDSWHLVLDINYDHILDEQLLITELVQDVNNSITEYRLQEWNAKMYFNTSEFGILKEFNNIVQRFSFYQKEVNSLLSILPN</sequence>
<dbReference type="AlphaFoldDB" id="A0A8D9ARS3"/>
<evidence type="ECO:0000256" key="1">
    <source>
        <dbReference type="SAM" id="SignalP"/>
    </source>
</evidence>
<name>A0A8D9ARS3_9HEMI</name>
<organism evidence="2">
    <name type="scientific">Cacopsylla melanoneura</name>
    <dbReference type="NCBI Taxonomy" id="428564"/>
    <lineage>
        <taxon>Eukaryota</taxon>
        <taxon>Metazoa</taxon>
        <taxon>Ecdysozoa</taxon>
        <taxon>Arthropoda</taxon>
        <taxon>Hexapoda</taxon>
        <taxon>Insecta</taxon>
        <taxon>Pterygota</taxon>
        <taxon>Neoptera</taxon>
        <taxon>Paraneoptera</taxon>
        <taxon>Hemiptera</taxon>
        <taxon>Sternorrhyncha</taxon>
        <taxon>Psylloidea</taxon>
        <taxon>Psyllidae</taxon>
        <taxon>Psyllinae</taxon>
        <taxon>Cacopsylla</taxon>
    </lineage>
</organism>
<reference evidence="2" key="1">
    <citation type="submission" date="2021-05" db="EMBL/GenBank/DDBJ databases">
        <authorList>
            <person name="Alioto T."/>
            <person name="Alioto T."/>
            <person name="Gomez Garrido J."/>
        </authorList>
    </citation>
    <scope>NUCLEOTIDE SEQUENCE</scope>
</reference>
<accession>A0A8D9ARS3</accession>
<feature type="signal peptide" evidence="1">
    <location>
        <begin position="1"/>
        <end position="17"/>
    </location>
</feature>
<proteinExistence type="predicted"/>
<dbReference type="EMBL" id="HBUF01580309">
    <property type="protein sequence ID" value="CAG6770012.1"/>
    <property type="molecule type" value="Transcribed_RNA"/>
</dbReference>
<feature type="chain" id="PRO_5034090608" evidence="1">
    <location>
        <begin position="18"/>
        <end position="111"/>
    </location>
</feature>
<evidence type="ECO:0000313" key="2">
    <source>
        <dbReference type="EMBL" id="CAG6770012.1"/>
    </source>
</evidence>
<keyword evidence="1" id="KW-0732">Signal</keyword>